<dbReference type="PANTHER" id="PTHR12983">
    <property type="entry name" value="RING FINGER 10 FAMILY MEMBER"/>
    <property type="match status" value="1"/>
</dbReference>
<name>B6K2E7_SCHJY</name>
<dbReference type="GeneID" id="7050060"/>
<evidence type="ECO:0000256" key="3">
    <source>
        <dbReference type="SAM" id="MobiDB-lite"/>
    </source>
</evidence>
<dbReference type="HOGENOM" id="CLU_011811_1_0_1"/>
<dbReference type="OrthoDB" id="302966at2759"/>
<feature type="compositionally biased region" description="Polar residues" evidence="3">
    <location>
        <begin position="1"/>
        <end position="15"/>
    </location>
</feature>
<feature type="compositionally biased region" description="Polar residues" evidence="3">
    <location>
        <begin position="28"/>
        <end position="51"/>
    </location>
</feature>
<dbReference type="GO" id="GO:0005737">
    <property type="term" value="C:cytoplasm"/>
    <property type="evidence" value="ECO:0007669"/>
    <property type="project" value="UniProtKB-SubCell"/>
</dbReference>
<dbReference type="Proteomes" id="UP000001744">
    <property type="component" value="Unassembled WGS sequence"/>
</dbReference>
<dbReference type="GO" id="GO:0045944">
    <property type="term" value="P:positive regulation of transcription by RNA polymerase II"/>
    <property type="evidence" value="ECO:0000318"/>
    <property type="project" value="GO_Central"/>
</dbReference>
<dbReference type="AlphaFoldDB" id="B6K2E7"/>
<reference evidence="4 6" key="1">
    <citation type="journal article" date="2011" name="Science">
        <title>Comparative functional genomics of the fission yeasts.</title>
        <authorList>
            <person name="Rhind N."/>
            <person name="Chen Z."/>
            <person name="Yassour M."/>
            <person name="Thompson D.A."/>
            <person name="Haas B.J."/>
            <person name="Habib N."/>
            <person name="Wapinski I."/>
            <person name="Roy S."/>
            <person name="Lin M.F."/>
            <person name="Heiman D.I."/>
            <person name="Young S.K."/>
            <person name="Furuya K."/>
            <person name="Guo Y."/>
            <person name="Pidoux A."/>
            <person name="Chen H.M."/>
            <person name="Robbertse B."/>
            <person name="Goldberg J.M."/>
            <person name="Aoki K."/>
            <person name="Bayne E.H."/>
            <person name="Berlin A.M."/>
            <person name="Desjardins C.A."/>
            <person name="Dobbs E."/>
            <person name="Dukaj L."/>
            <person name="Fan L."/>
            <person name="FitzGerald M.G."/>
            <person name="French C."/>
            <person name="Gujja S."/>
            <person name="Hansen K."/>
            <person name="Keifenheim D."/>
            <person name="Levin J.Z."/>
            <person name="Mosher R.A."/>
            <person name="Mueller C.A."/>
            <person name="Pfiffner J."/>
            <person name="Priest M."/>
            <person name="Russ C."/>
            <person name="Smialowska A."/>
            <person name="Swoboda P."/>
            <person name="Sykes S.M."/>
            <person name="Vaughn M."/>
            <person name="Vengrova S."/>
            <person name="Yoder R."/>
            <person name="Zeng Q."/>
            <person name="Allshire R."/>
            <person name="Baulcombe D."/>
            <person name="Birren B.W."/>
            <person name="Brown W."/>
            <person name="Ekwall K."/>
            <person name="Kellis M."/>
            <person name="Leatherwood J."/>
            <person name="Levin H."/>
            <person name="Margalit H."/>
            <person name="Martienssen R."/>
            <person name="Nieduszynski C.A."/>
            <person name="Spatafora J.W."/>
            <person name="Friedman N."/>
            <person name="Dalgaard J.Z."/>
            <person name="Baumann P."/>
            <person name="Niki H."/>
            <person name="Regev A."/>
            <person name="Nusbaum C."/>
        </authorList>
    </citation>
    <scope>NUCLEOTIDE SEQUENCE [LARGE SCALE GENOMIC DNA]</scope>
    <source>
        <strain evidence="6">yFS275 / FY16936</strain>
    </source>
</reference>
<keyword evidence="6" id="KW-1185">Reference proteome</keyword>
<feature type="compositionally biased region" description="Polar residues" evidence="3">
    <location>
        <begin position="550"/>
        <end position="559"/>
    </location>
</feature>
<dbReference type="EMBL" id="KE651166">
    <property type="protein sequence ID" value="EEB07328.2"/>
    <property type="molecule type" value="Genomic_DNA"/>
</dbReference>
<dbReference type="GO" id="GO:0016874">
    <property type="term" value="F:ligase activity"/>
    <property type="evidence" value="ECO:0007669"/>
    <property type="project" value="UniProtKB-KW"/>
</dbReference>
<organism evidence="4 6">
    <name type="scientific">Schizosaccharomyces japonicus (strain yFS275 / FY16936)</name>
    <name type="common">Fission yeast</name>
    <dbReference type="NCBI Taxonomy" id="402676"/>
    <lineage>
        <taxon>Eukaryota</taxon>
        <taxon>Fungi</taxon>
        <taxon>Dikarya</taxon>
        <taxon>Ascomycota</taxon>
        <taxon>Taphrinomycotina</taxon>
        <taxon>Schizosaccharomycetes</taxon>
        <taxon>Schizosaccharomycetales</taxon>
        <taxon>Schizosaccharomycetaceae</taxon>
        <taxon>Schizosaccharomyces</taxon>
    </lineage>
</organism>
<keyword evidence="4" id="KW-0436">Ligase</keyword>
<dbReference type="RefSeq" id="XP_002173621.2">
    <property type="nucleotide sequence ID" value="XM_002173585.2"/>
</dbReference>
<feature type="compositionally biased region" description="Basic and acidic residues" evidence="3">
    <location>
        <begin position="533"/>
        <end position="548"/>
    </location>
</feature>
<evidence type="ECO:0000256" key="1">
    <source>
        <dbReference type="ARBA" id="ARBA00004496"/>
    </source>
</evidence>
<dbReference type="OMA" id="PRWKKCP"/>
<dbReference type="GO" id="GO:0000976">
    <property type="term" value="F:transcription cis-regulatory region binding"/>
    <property type="evidence" value="ECO:0000318"/>
    <property type="project" value="GO_Central"/>
</dbReference>
<keyword evidence="2" id="KW-0963">Cytoplasm</keyword>
<feature type="region of interest" description="Disordered" evidence="3">
    <location>
        <begin position="530"/>
        <end position="674"/>
    </location>
</feature>
<gene>
    <name evidence="5" type="primary">rnf10</name>
    <name evidence="4" type="ORF">SJAG_02415</name>
</gene>
<comment type="subcellular location">
    <subcellularLocation>
        <location evidence="1">Cytoplasm</location>
    </subcellularLocation>
</comment>
<feature type="compositionally biased region" description="Basic residues" evidence="3">
    <location>
        <begin position="655"/>
        <end position="664"/>
    </location>
</feature>
<evidence type="ECO:0000313" key="6">
    <source>
        <dbReference type="Proteomes" id="UP000001744"/>
    </source>
</evidence>
<dbReference type="PANTHER" id="PTHR12983:SF9">
    <property type="entry name" value="E3 UBIQUITIN-PROTEIN LIGASE RNF10"/>
    <property type="match status" value="1"/>
</dbReference>
<proteinExistence type="predicted"/>
<accession>B6K2E7</accession>
<feature type="region of interest" description="Disordered" evidence="3">
    <location>
        <begin position="405"/>
        <end position="424"/>
    </location>
</feature>
<feature type="compositionally biased region" description="Low complexity" evidence="3">
    <location>
        <begin position="16"/>
        <end position="27"/>
    </location>
</feature>
<dbReference type="JaponicusDB" id="SJAG_02415">
    <property type="gene designation" value="rnf10"/>
</dbReference>
<feature type="compositionally biased region" description="Polar residues" evidence="3">
    <location>
        <begin position="585"/>
        <end position="604"/>
    </location>
</feature>
<protein>
    <submittedName>
        <fullName evidence="4">Ubiquitin-protein ligase E3</fullName>
    </submittedName>
</protein>
<dbReference type="InterPro" id="IPR039739">
    <property type="entry name" value="MAG2/RNF10"/>
</dbReference>
<feature type="compositionally biased region" description="Polar residues" evidence="3">
    <location>
        <begin position="639"/>
        <end position="652"/>
    </location>
</feature>
<evidence type="ECO:0000256" key="2">
    <source>
        <dbReference type="ARBA" id="ARBA00022490"/>
    </source>
</evidence>
<dbReference type="VEuPathDB" id="FungiDB:SJAG_02415"/>
<evidence type="ECO:0000313" key="5">
    <source>
        <dbReference type="JaponicusDB" id="SJAG_02415"/>
    </source>
</evidence>
<feature type="region of interest" description="Disordered" evidence="3">
    <location>
        <begin position="1"/>
        <end position="91"/>
    </location>
</feature>
<dbReference type="STRING" id="402676.B6K2E7"/>
<sequence>MSSQKTSSASKLNAHSASFVPSVSSAPLNTASSRAQTPNKTGTLANAPSNQPKRGRGRSAKGKAAAPRKNQGLAGSNQSQRNRRRANKRIESVADSVAMTLDEGVGDEYDDLIDMLVAKGGGRVNKRGQMNLNHLLNFKLPPRTTSSTAAAPRRPKGYASYGYGSGHHPMDKARFVNANYRFVVSPLGDYTMQVNNPEMPVPWEDVWQVLSSADSQTASCPFCLEEAKEATNSKIRPKCGARTCPICWDVLRMRDMKPVRWVHTSNYQRLEEKQKLQLVLYIRVPGSVLALPRTLGLHQDMQDPTIRDNLPRVTSEKAKFARILLGSHEYLVEQFLEEIQELTRVQDEDRQLYGESDVSYEKAINTISENISLYSQEASDSIEQLEVSLKRLNVSQFANNTKLDALPQSSSKRDGGASSSSMAVASGNVSNDPFLFYQPFPHSHIYLAPLDVRILRSVFGSYQAFPDEIQPLVEHVSSGHSVDRELKQRCKYLSHLPDGCEVSFIECDWSQVVPADALAPFKDAIHRRRRAHKEQDKWEERQRKRAMEATENQIYSELNLQRPLNEPRPPRDELFGVDAFPTLGSEKSQASTPKNESASASTASLPVKTTVWGTRVVDTSTGNSDSDEPDGWGVDWKQLNASLQKDSSTVDNGNKKKKKKKKKLVLLSSGGPHR</sequence>
<dbReference type="eggNOG" id="KOG2164">
    <property type="taxonomic scope" value="Eukaryota"/>
</dbReference>
<evidence type="ECO:0000313" key="4">
    <source>
        <dbReference type="EMBL" id="EEB07328.2"/>
    </source>
</evidence>